<dbReference type="EMBL" id="JAOAOG010000272">
    <property type="protein sequence ID" value="KAJ6234092.1"/>
    <property type="molecule type" value="Genomic_DNA"/>
</dbReference>
<evidence type="ECO:0000256" key="8">
    <source>
        <dbReference type="ARBA" id="ARBA00022989"/>
    </source>
</evidence>
<evidence type="ECO:0000256" key="4">
    <source>
        <dbReference type="ARBA" id="ARBA00022692"/>
    </source>
</evidence>
<dbReference type="EC" id="3.1.-.-" evidence="10"/>
<keyword evidence="8 10" id="KW-1133">Transmembrane helix</keyword>
<evidence type="ECO:0000256" key="9">
    <source>
        <dbReference type="ARBA" id="ARBA00023136"/>
    </source>
</evidence>
<evidence type="ECO:0000256" key="10">
    <source>
        <dbReference type="RuleBase" id="RU365011"/>
    </source>
</evidence>
<keyword evidence="3 10" id="KW-0813">Transport</keyword>
<evidence type="ECO:0000256" key="5">
    <source>
        <dbReference type="ARBA" id="ARBA00022801"/>
    </source>
</evidence>
<evidence type="ECO:0000256" key="7">
    <source>
        <dbReference type="ARBA" id="ARBA00022927"/>
    </source>
</evidence>
<proteinExistence type="inferred from homology"/>
<evidence type="ECO:0000259" key="11">
    <source>
        <dbReference type="Pfam" id="PF07819"/>
    </source>
</evidence>
<evidence type="ECO:0000256" key="3">
    <source>
        <dbReference type="ARBA" id="ARBA00022448"/>
    </source>
</evidence>
<comment type="caution">
    <text evidence="12">The sequence shown here is derived from an EMBL/GenBank/DDBJ whole genome shotgun (WGS) entry which is preliminary data.</text>
</comment>
<dbReference type="SUPFAM" id="SSF53474">
    <property type="entry name" value="alpha/beta-Hydrolases"/>
    <property type="match status" value="1"/>
</dbReference>
<dbReference type="PANTHER" id="PTHR15495:SF7">
    <property type="entry name" value="GPI INOSITOL-DEACYLASE"/>
    <property type="match status" value="1"/>
</dbReference>
<feature type="transmembrane region" description="Helical" evidence="10">
    <location>
        <begin position="947"/>
        <end position="973"/>
    </location>
</feature>
<dbReference type="InterPro" id="IPR029058">
    <property type="entry name" value="AB_hydrolase_fold"/>
</dbReference>
<evidence type="ECO:0000256" key="6">
    <source>
        <dbReference type="ARBA" id="ARBA00022824"/>
    </source>
</evidence>
<dbReference type="Gene3D" id="3.40.50.1820">
    <property type="entry name" value="alpha/beta hydrolase"/>
    <property type="match status" value="1"/>
</dbReference>
<keyword evidence="9 10" id="KW-0472">Membrane</keyword>
<dbReference type="Pfam" id="PF07819">
    <property type="entry name" value="PGAP1"/>
    <property type="match status" value="1"/>
</dbReference>
<gene>
    <name evidence="12" type="ORF">M0813_00726</name>
</gene>
<evidence type="ECO:0000313" key="12">
    <source>
        <dbReference type="EMBL" id="KAJ6234092.1"/>
    </source>
</evidence>
<comment type="function">
    <text evidence="10">Involved in inositol deacylation of GPI-anchored proteins which plays important roles in the quality control and ER-associated degradation of GPI-anchored proteins.</text>
</comment>
<feature type="transmembrane region" description="Helical" evidence="10">
    <location>
        <begin position="733"/>
        <end position="754"/>
    </location>
</feature>
<evidence type="ECO:0000256" key="1">
    <source>
        <dbReference type="ARBA" id="ARBA00004477"/>
    </source>
</evidence>
<dbReference type="Proteomes" id="UP001150062">
    <property type="component" value="Unassembled WGS sequence"/>
</dbReference>
<keyword evidence="7 10" id="KW-0653">Protein transport</keyword>
<evidence type="ECO:0000313" key="13">
    <source>
        <dbReference type="Proteomes" id="UP001150062"/>
    </source>
</evidence>
<evidence type="ECO:0000256" key="2">
    <source>
        <dbReference type="ARBA" id="ARBA00006931"/>
    </source>
</evidence>
<keyword evidence="5 10" id="KW-0378">Hydrolase</keyword>
<feature type="domain" description="GPI inositol-deacylase PGAP1-like alpha/beta" evidence="11">
    <location>
        <begin position="86"/>
        <end position="359"/>
    </location>
</feature>
<feature type="transmembrane region" description="Helical" evidence="10">
    <location>
        <begin position="690"/>
        <end position="713"/>
    </location>
</feature>
<accession>A0ABQ8XQ09</accession>
<organism evidence="12 13">
    <name type="scientific">Anaeramoeba flamelloides</name>
    <dbReference type="NCBI Taxonomy" id="1746091"/>
    <lineage>
        <taxon>Eukaryota</taxon>
        <taxon>Metamonada</taxon>
        <taxon>Anaeramoebidae</taxon>
        <taxon>Anaeramoeba</taxon>
    </lineage>
</organism>
<keyword evidence="4 10" id="KW-0812">Transmembrane</keyword>
<comment type="subcellular location">
    <subcellularLocation>
        <location evidence="1">Endoplasmic reticulum membrane</location>
        <topology evidence="1">Multi-pass membrane protein</topology>
    </subcellularLocation>
</comment>
<keyword evidence="13" id="KW-1185">Reference proteome</keyword>
<feature type="transmembrane region" description="Helical" evidence="10">
    <location>
        <begin position="812"/>
        <end position="839"/>
    </location>
</feature>
<dbReference type="PANTHER" id="PTHR15495">
    <property type="entry name" value="NEGATIVE REGULATOR OF VESICLE FORMATION-RELATED"/>
    <property type="match status" value="1"/>
</dbReference>
<feature type="transmembrane region" description="Helical" evidence="10">
    <location>
        <begin position="863"/>
        <end position="884"/>
    </location>
</feature>
<sequence length="1000" mass="116481">MITKNCSLLQIIPFVIINCIAIILAIYGLYLTRSKIPNLCELTLIGIDLEPIDNKMVAHRNYRLFKAIVPQGEHPKDLKANSKPKIPILFIHGHSGNYSNAKSIASTFALLNGQFNRDKGNWEISKGYEEGYDPIDREFVLKYLNSSKYDPINSAFEFEVYSIDFKHQLNAFSSLLLSEQTEYLLDCVKYILSASSTKDDSQTQPEKVFIIAHSMGGMVSRLALSSSRIEKDQIGTVLTLSTPHNDPPYPCDTGTTVSYRNFLHSPSFAPLDHENTNDKNSKIASQSLIVSIIGGVNDELIRPDNAYLGNTKHLNKDNQDIKEISYYTSSIESCFTSSDHKSIIWCNQIVNKISKLVYNLVDPSTQQLTLPIAEQEKIFDRSLTSSLKHFFTLQTKNDGKGNNNLKHYKPINNNDGLILDSKINIPVTKEFDFVVLLKKEGLLERIKLINENENENENDNKVIELNRFNKSQNYLFQILPYPELYTEEGLNTKEYFFKHYWKNQQNYDLMIIKQELLSKYTNIEFELNNKLLNQLQHVNETNIIYEFEKINEISHTVGIFDLSKKITIKNLFSRIQFNSFLDNNFAYNLIINTNQINLTNYQLPIVYLRAMDSQYEKIIRSFEIIRQGDQKITLRKEIRFPQWSLKASKPELLIFQQINNFNSNINQDDPNEDSGDQIIVSINIIKTLGLWFYVSWPYNAMIVLIIVTLIFTLMQTKPIKVQKKRSLLDQMIYFIRLYLTVSILILPVYLLFYYCFDFLKENAISFNRWFFYNLVISETITAIILINSICFTIILFFKLIITQKFERIITYLSYFSIALLVTPINYSLILISLVILHWMSFAHFLKRIKNKSLKYSNVIIKQFGWNSINTTLVGMKVTSAIVYFKHIKNLQFNTFHNIARSYQLSIEWSFLLIPNIINTILQINYLFNDPKAILHQTNLITSKSKFWYLLTSFLFLFCIRSPAFSHAFAWLILLPEFIYALTIEKKFKYTRLKNKLDKHL</sequence>
<protein>
    <recommendedName>
        <fullName evidence="10">GPI inositol-deacylase</fullName>
        <ecNumber evidence="10">3.1.-.-</ecNumber>
    </recommendedName>
</protein>
<feature type="transmembrane region" description="Helical" evidence="10">
    <location>
        <begin position="774"/>
        <end position="800"/>
    </location>
</feature>
<keyword evidence="6 10" id="KW-0256">Endoplasmic reticulum</keyword>
<feature type="transmembrane region" description="Helical" evidence="10">
    <location>
        <begin position="7"/>
        <end position="30"/>
    </location>
</feature>
<name>A0ABQ8XQ09_9EUKA</name>
<reference evidence="12" key="1">
    <citation type="submission" date="2022-08" db="EMBL/GenBank/DDBJ databases">
        <title>Novel sulfate-reducing endosymbionts in the free-living metamonad Anaeramoeba.</title>
        <authorList>
            <person name="Jerlstrom-Hultqvist J."/>
            <person name="Cepicka I."/>
            <person name="Gallot-Lavallee L."/>
            <person name="Salas-Leiva D."/>
            <person name="Curtis B.A."/>
            <person name="Zahonova K."/>
            <person name="Pipaliya S."/>
            <person name="Dacks J."/>
            <person name="Roger A.J."/>
        </authorList>
    </citation>
    <scope>NUCLEOTIDE SEQUENCE</scope>
    <source>
        <strain evidence="12">Schooner1</strain>
    </source>
</reference>
<dbReference type="InterPro" id="IPR039529">
    <property type="entry name" value="PGAP1/BST1"/>
</dbReference>
<comment type="similarity">
    <text evidence="2 10">Belongs to the GPI inositol-deacylase family.</text>
</comment>
<dbReference type="InterPro" id="IPR012908">
    <property type="entry name" value="PGAP1-ab_dom-like"/>
</dbReference>
<feature type="transmembrane region" description="Helical" evidence="10">
    <location>
        <begin position="905"/>
        <end position="927"/>
    </location>
</feature>